<dbReference type="EMBL" id="QEFC01003181">
    <property type="protein sequence ID" value="KAE9449347.1"/>
    <property type="molecule type" value="Genomic_DNA"/>
</dbReference>
<dbReference type="Gene3D" id="1.10.10.10">
    <property type="entry name" value="Winged helix-like DNA-binding domain superfamily/Winged helix DNA-binding domain"/>
    <property type="match status" value="1"/>
</dbReference>
<evidence type="ECO:0000256" key="1">
    <source>
        <dbReference type="ARBA" id="ARBA00016068"/>
    </source>
</evidence>
<organism evidence="8 9">
    <name type="scientific">Rhododendron williamsianum</name>
    <dbReference type="NCBI Taxonomy" id="262921"/>
    <lineage>
        <taxon>Eukaryota</taxon>
        <taxon>Viridiplantae</taxon>
        <taxon>Streptophyta</taxon>
        <taxon>Embryophyta</taxon>
        <taxon>Tracheophyta</taxon>
        <taxon>Spermatophyta</taxon>
        <taxon>Magnoliopsida</taxon>
        <taxon>eudicotyledons</taxon>
        <taxon>Gunneridae</taxon>
        <taxon>Pentapetalae</taxon>
        <taxon>asterids</taxon>
        <taxon>Ericales</taxon>
        <taxon>Ericaceae</taxon>
        <taxon>Ericoideae</taxon>
        <taxon>Rhodoreae</taxon>
        <taxon>Rhododendron</taxon>
    </lineage>
</organism>
<dbReference type="GO" id="GO:0051301">
    <property type="term" value="P:cell division"/>
    <property type="evidence" value="ECO:0007669"/>
    <property type="project" value="UniProtKB-KW"/>
</dbReference>
<name>A0A6A4L2P1_9ERIC</name>
<evidence type="ECO:0000313" key="9">
    <source>
        <dbReference type="Proteomes" id="UP000428333"/>
    </source>
</evidence>
<dbReference type="Proteomes" id="UP000428333">
    <property type="component" value="Linkage Group LG11"/>
</dbReference>
<dbReference type="FunFam" id="1.20.1310.10:FF:000032">
    <property type="entry name" value="Anaphase-promoting complex subunit 2"/>
    <property type="match status" value="1"/>
</dbReference>
<comment type="caution">
    <text evidence="8">The sequence shown here is derived from an EMBL/GenBank/DDBJ whole genome shotgun (WGS) entry which is preliminary data.</text>
</comment>
<dbReference type="Gene3D" id="3.30.230.130">
    <property type="entry name" value="Cullin, Chain C, Domain 2"/>
    <property type="match status" value="1"/>
</dbReference>
<dbReference type="GO" id="GO:0005680">
    <property type="term" value="C:anaphase-promoting complex"/>
    <property type="evidence" value="ECO:0007669"/>
    <property type="project" value="TreeGrafter"/>
</dbReference>
<dbReference type="InterPro" id="IPR014786">
    <property type="entry name" value="ANAPC2_C"/>
</dbReference>
<dbReference type="InterPro" id="IPR057975">
    <property type="entry name" value="TPR_ANAPC2"/>
</dbReference>
<keyword evidence="5" id="KW-0131">Cell cycle</keyword>
<feature type="non-terminal residue" evidence="8">
    <location>
        <position position="1"/>
    </location>
</feature>
<evidence type="ECO:0000256" key="3">
    <source>
        <dbReference type="ARBA" id="ARBA00022776"/>
    </source>
</evidence>
<evidence type="ECO:0000256" key="2">
    <source>
        <dbReference type="ARBA" id="ARBA00022618"/>
    </source>
</evidence>
<dbReference type="SUPFAM" id="SSF75632">
    <property type="entry name" value="Cullin homology domain"/>
    <property type="match status" value="1"/>
</dbReference>
<dbReference type="Pfam" id="PF26557">
    <property type="entry name" value="Cullin_AB"/>
    <property type="match status" value="1"/>
</dbReference>
<feature type="domain" description="Cullin family profile" evidence="7">
    <location>
        <begin position="485"/>
        <end position="704"/>
    </location>
</feature>
<gene>
    <name evidence="8" type="ORF">C3L33_18736</name>
</gene>
<proteinExistence type="inferred from homology"/>
<dbReference type="Gene3D" id="1.20.1310.10">
    <property type="entry name" value="Cullin Repeats"/>
    <property type="match status" value="1"/>
</dbReference>
<dbReference type="InterPro" id="IPR036317">
    <property type="entry name" value="Cullin_homology_sf"/>
</dbReference>
<dbReference type="FunFam" id="1.10.10.10:FF:000331">
    <property type="entry name" value="Anaphase-promoting complex subunit 2"/>
    <property type="match status" value="1"/>
</dbReference>
<dbReference type="SUPFAM" id="SSF46785">
    <property type="entry name" value="Winged helix' DNA-binding domain"/>
    <property type="match status" value="1"/>
</dbReference>
<keyword evidence="3" id="KW-0498">Mitosis</keyword>
<dbReference type="InterPro" id="IPR016158">
    <property type="entry name" value="Cullin_homology"/>
</dbReference>
<keyword evidence="9" id="KW-1185">Reference proteome</keyword>
<dbReference type="PROSITE" id="PS50069">
    <property type="entry name" value="CULLIN_2"/>
    <property type="match status" value="1"/>
</dbReference>
<dbReference type="InterPro" id="IPR044554">
    <property type="entry name" value="ANAPC2"/>
</dbReference>
<dbReference type="Pfam" id="PF25773">
    <property type="entry name" value="TPR_ANAPC2"/>
    <property type="match status" value="1"/>
</dbReference>
<dbReference type="PANTHER" id="PTHR45957:SF1">
    <property type="entry name" value="ANAPHASE-PROMOTING COMPLEX SUBUNIT 2"/>
    <property type="match status" value="1"/>
</dbReference>
<dbReference type="GO" id="GO:0070979">
    <property type="term" value="P:protein K11-linked ubiquitination"/>
    <property type="evidence" value="ECO:0007669"/>
    <property type="project" value="TreeGrafter"/>
</dbReference>
<evidence type="ECO:0000259" key="7">
    <source>
        <dbReference type="PROSITE" id="PS50069"/>
    </source>
</evidence>
<dbReference type="GO" id="GO:0007091">
    <property type="term" value="P:metaphase/anaphase transition of mitotic cell cycle"/>
    <property type="evidence" value="ECO:0007669"/>
    <property type="project" value="TreeGrafter"/>
</dbReference>
<dbReference type="InterPro" id="IPR036390">
    <property type="entry name" value="WH_DNA-bd_sf"/>
</dbReference>
<dbReference type="AlphaFoldDB" id="A0A6A4L2P1"/>
<evidence type="ECO:0000256" key="4">
    <source>
        <dbReference type="ARBA" id="ARBA00022786"/>
    </source>
</evidence>
<keyword evidence="2" id="KW-0132">Cell division</keyword>
<dbReference type="OrthoDB" id="5581181at2759"/>
<protein>
    <recommendedName>
        <fullName evidence="1">Anaphase-promoting complex subunit 2</fullName>
    </recommendedName>
</protein>
<dbReference type="Pfam" id="PF08672">
    <property type="entry name" value="ANAPC2"/>
    <property type="match status" value="1"/>
</dbReference>
<dbReference type="InterPro" id="IPR036388">
    <property type="entry name" value="WH-like_DNA-bd_sf"/>
</dbReference>
<reference evidence="8 9" key="1">
    <citation type="journal article" date="2019" name="Genome Biol. Evol.">
        <title>The Rhododendron genome and chromosomal organization provide insight into shared whole-genome duplications across the heath family (Ericaceae).</title>
        <authorList>
            <person name="Soza V.L."/>
            <person name="Lindsley D."/>
            <person name="Waalkes A."/>
            <person name="Ramage E."/>
            <person name="Patwardhan R.P."/>
            <person name="Burton J.N."/>
            <person name="Adey A."/>
            <person name="Kumar A."/>
            <person name="Qiu R."/>
            <person name="Shendure J."/>
            <person name="Hall B."/>
        </authorList>
    </citation>
    <scope>NUCLEOTIDE SEQUENCE [LARGE SCALE GENOMIC DNA]</scope>
    <source>
        <strain evidence="8">RSF 1966-606</strain>
    </source>
</reference>
<evidence type="ECO:0000256" key="6">
    <source>
        <dbReference type="PROSITE-ProRule" id="PRU00330"/>
    </source>
</evidence>
<sequence>MVVEDATSSVCGLGILDSLNGDAVREIMETWNGYCFATEAALLNGRGDLSFGSKLVSQARNLCKYGLESLVEEHFAGFLEETFEKNGASKFWEHFDVYSNVTAREMIMDRIQKDSIQQVLCKALEEISMEKQYQEKCLLLLIDVVQPYKDSTPEKRQNSGGTERLHLLSKYQSMVSSVLMATLPPHFPEILHWYFKGMLEELSTIMADDCEDDSESHDKDDMDLDEKSKLPYRTGDMDAVPLQFLHALLAYLGDSINYDDAPSSGLKSPLVSRPSSCYAGIDSPSEGLVRWQLRLEYFAYETLQDLRIAKLFEIIVDYPDSSPAIEDLKQCLEYTGQHSKLVVSFISALRYRLLTAGASTNDLLHLYVSTIKALRTIDPAGVFLEAVGEPIREYLKGRKDTIKCIVTMLTDGTGGNSNGPGNTGDSLLEELNRDEESQVNTSVDDDFNTDDKQAWINAHRWEPDPVEADPLKGSRNQRKVDILGMIVSIIGSKDQLVNEYRVMLAEKLLNKSDYDIDAEIRTLELLKIHFGESSMQRCEIMLNDLIDSKRTNANLKATILQRSQAGAGENGVSLDILNATIISSNFWPPIQDESFNIPEPVDRLLSDYAKRFNEVKTPRKLLWKKNLGTVKVRQFKKYLSSSKHELLLIFGFLQVIYLELQFEDRSLQFTVTPLHASIITQFQDQTSWTSKNLSAAIGLPIDGILSESLGADSNDHIFILVDGTADTSKTGANTGGYEELVVGDDDGNRSVASVEDQLHKEMAVYEKFVIMMLRSLGGMESHKIHNKLKMFYVADPRYDKSPQQLESFLSGLVAEDKLELIDGGIYKPV</sequence>
<keyword evidence="4" id="KW-0833">Ubl conjugation pathway</keyword>
<dbReference type="GO" id="GO:0006511">
    <property type="term" value="P:ubiquitin-dependent protein catabolic process"/>
    <property type="evidence" value="ECO:0007669"/>
    <property type="project" value="InterPro"/>
</dbReference>
<evidence type="ECO:0000313" key="8">
    <source>
        <dbReference type="EMBL" id="KAE9449347.1"/>
    </source>
</evidence>
<dbReference type="PANTHER" id="PTHR45957">
    <property type="entry name" value="ANAPHASE-PROMOTING COMPLEX SUBUNIT 2"/>
    <property type="match status" value="1"/>
</dbReference>
<accession>A0A6A4L2P1</accession>
<dbReference type="SMART" id="SM00182">
    <property type="entry name" value="CULLIN"/>
    <property type="match status" value="1"/>
</dbReference>
<dbReference type="GO" id="GO:0031625">
    <property type="term" value="F:ubiquitin protein ligase binding"/>
    <property type="evidence" value="ECO:0007669"/>
    <property type="project" value="InterPro"/>
</dbReference>
<evidence type="ECO:0000256" key="5">
    <source>
        <dbReference type="ARBA" id="ARBA00023306"/>
    </source>
</evidence>
<dbReference type="SMART" id="SM01013">
    <property type="entry name" value="APC2"/>
    <property type="match status" value="1"/>
</dbReference>
<dbReference type="InterPro" id="IPR059120">
    <property type="entry name" value="Cullin-like_AB"/>
</dbReference>
<comment type="similarity">
    <text evidence="6">Belongs to the cullin family.</text>
</comment>